<evidence type="ECO:0000259" key="2">
    <source>
        <dbReference type="Pfam" id="PF07593"/>
    </source>
</evidence>
<dbReference type="EMBL" id="LN913046">
    <property type="protein sequence ID" value="CUV01070.1"/>
    <property type="molecule type" value="Genomic_DNA"/>
</dbReference>
<dbReference type="InterPro" id="IPR027039">
    <property type="entry name" value="Crtac1"/>
</dbReference>
<sequence>MKKIIKPANRLFCLSVIATSMLLYGCNTTQRVSSETLSDSNSNKLMFSESHNIIPFEPLSRRKWDSALIADFDKDGYQDVLITEHTHAVKIFWNNKDNTFSAPQIIIKGDTHGVAVADYDLDGRMDLIIAQGGGGGLKPRLPVSFQINHDRTVEGGETFNDFERTRGRAVKLIDGNNSGTLDLMLSAFPLKKQKKGANHIYKNEGHNQFKFVDYLPTAKWLGYKALVSDFDNDGHDDLFFYGGDDIVVAQSKSDLGYKNKSKAVLGNNRNTSHVSSMTEIDFDNDGDFDLFLTRAKHQFEQHTFYDAQSQNFAFFTRNEAFKFEDFKIEGNFEIENLQMAYPHFNVFIGKNGEPLKLKGHGGSERMVQVTKEQAAGWPKKLSNKGLYIGYLGNDTWRVAGDTKSPTAGVIKRVTNSPKVKGLEALPAVLLENRQGKFVDATAKLNVNLSEPTTSAVAGDFNNDGWSDLFVLRYGNPAKANKQVLYLNQQGKGFEAIQNHGVISTELGATGGSAQAFDYDNDGDLDLIYSNERGRWHLFTNNTALDAKHNFLVTNIGYSPKAGVSSLGATATIKACGKIYKRVVGATGAGFSQSENSKLHVGLGTCTQINNVSIRWSNNEHVDISNAVINDANGELVGRKEPL</sequence>
<feature type="domain" description="ASPIC/UnbV" evidence="2">
    <location>
        <begin position="566"/>
        <end position="629"/>
    </location>
</feature>
<evidence type="ECO:0000256" key="1">
    <source>
        <dbReference type="ARBA" id="ARBA00022729"/>
    </source>
</evidence>
<protein>
    <recommendedName>
        <fullName evidence="2">ASPIC/UnbV domain-containing protein</fullName>
    </recommendedName>
</protein>
<keyword evidence="1" id="KW-0732">Signal</keyword>
<dbReference type="Gene3D" id="2.130.10.130">
    <property type="entry name" value="Integrin alpha, N-terminal"/>
    <property type="match status" value="2"/>
</dbReference>
<dbReference type="SUPFAM" id="SSF69318">
    <property type="entry name" value="Integrin alpha N-terminal domain"/>
    <property type="match status" value="3"/>
</dbReference>
<dbReference type="PANTHER" id="PTHR16026:SF0">
    <property type="entry name" value="CARTILAGE ACIDIC PROTEIN 1"/>
    <property type="match status" value="1"/>
</dbReference>
<dbReference type="PROSITE" id="PS51257">
    <property type="entry name" value="PROKAR_LIPOPROTEIN"/>
    <property type="match status" value="1"/>
</dbReference>
<evidence type="ECO:0000313" key="3">
    <source>
        <dbReference type="EMBL" id="CUV01070.1"/>
    </source>
</evidence>
<organism evidence="3">
    <name type="scientific">Pseudoalteromonas sp. An33</name>
    <dbReference type="NCBI Taxonomy" id="1719994"/>
    <lineage>
        <taxon>Bacteria</taxon>
        <taxon>Pseudomonadati</taxon>
        <taxon>Pseudomonadota</taxon>
        <taxon>Gammaproteobacteria</taxon>
        <taxon>Alteromonadales</taxon>
        <taxon>Pseudoalteromonadaceae</taxon>
        <taxon>Pseudoalteromonas</taxon>
    </lineage>
</organism>
<dbReference type="InterPro" id="IPR013517">
    <property type="entry name" value="FG-GAP"/>
</dbReference>
<dbReference type="Pfam" id="PF07593">
    <property type="entry name" value="UnbV_ASPIC"/>
    <property type="match status" value="1"/>
</dbReference>
<dbReference type="InterPro" id="IPR028994">
    <property type="entry name" value="Integrin_alpha_N"/>
</dbReference>
<dbReference type="Pfam" id="PF13517">
    <property type="entry name" value="FG-GAP_3"/>
    <property type="match status" value="3"/>
</dbReference>
<accession>A0A0X8XVQ8</accession>
<dbReference type="AlphaFoldDB" id="A0A0X8XVQ8"/>
<name>A0A0X8XVQ8_9GAMM</name>
<proteinExistence type="predicted"/>
<dbReference type="InterPro" id="IPR011519">
    <property type="entry name" value="UnbV_ASPIC"/>
</dbReference>
<dbReference type="PANTHER" id="PTHR16026">
    <property type="entry name" value="CARTILAGE ACIDIC PROTEIN 1"/>
    <property type="match status" value="1"/>
</dbReference>
<reference evidence="3" key="1">
    <citation type="journal article" date="2016" name="Microbiol. Res.">
        <title>Discovering novel enzymes by functional screening of plurigenomic libraries from alga-associated Flavobacteriia and Gammaproteobacteria.</title>
        <authorList>
            <person name="Martin M."/>
            <person name="Vandermies M."/>
            <person name="Joyeux C."/>
            <person name="Martin R."/>
            <person name="Barbeyron T."/>
            <person name="Michel G."/>
            <person name="Vandenbol M."/>
        </authorList>
    </citation>
    <scope>NUCLEOTIDE SEQUENCE</scope>
    <source>
        <strain evidence="3">An33</strain>
    </source>
</reference>